<keyword evidence="8" id="KW-0560">Oxidoreductase</keyword>
<dbReference type="InterPro" id="IPR016208">
    <property type="entry name" value="Ald_Oxase/xanthine_DH-like"/>
</dbReference>
<feature type="binding site" evidence="14">
    <location>
        <position position="156"/>
    </location>
    <ligand>
        <name>[2Fe-2S] cluster</name>
        <dbReference type="ChEBI" id="CHEBI:190135"/>
        <label>2</label>
    </ligand>
</feature>
<feature type="binding site" evidence="14">
    <location>
        <position position="79"/>
    </location>
    <ligand>
        <name>[2Fe-2S] cluster</name>
        <dbReference type="ChEBI" id="CHEBI:190135"/>
        <label>1</label>
    </ligand>
</feature>
<dbReference type="Pfam" id="PF02738">
    <property type="entry name" value="MoCoBD_1"/>
    <property type="match status" value="1"/>
</dbReference>
<dbReference type="GO" id="GO:0051537">
    <property type="term" value="F:2 iron, 2 sulfur cluster binding"/>
    <property type="evidence" value="ECO:0007669"/>
    <property type="project" value="UniProtKB-KW"/>
</dbReference>
<evidence type="ECO:0008006" key="19">
    <source>
        <dbReference type="Google" id="ProtNLM"/>
    </source>
</evidence>
<evidence type="ECO:0000256" key="12">
    <source>
        <dbReference type="ARBA" id="ARBA00034078"/>
    </source>
</evidence>
<evidence type="ECO:0000256" key="6">
    <source>
        <dbReference type="ARBA" id="ARBA00022723"/>
    </source>
</evidence>
<comment type="cofactor">
    <cofactor evidence="14">
        <name>Mo-molybdopterin</name>
        <dbReference type="ChEBI" id="CHEBI:71302"/>
    </cofactor>
    <text evidence="14">Binds 1 Mo-molybdopterin (Mo-MPT) cofactor per subunit.</text>
</comment>
<evidence type="ECO:0000256" key="14">
    <source>
        <dbReference type="PIRSR" id="PIRSR000127-3"/>
    </source>
</evidence>
<dbReference type="GO" id="GO:0071949">
    <property type="term" value="F:FAD binding"/>
    <property type="evidence" value="ECO:0007669"/>
    <property type="project" value="InterPro"/>
</dbReference>
<name>A0AAV2H6B2_LYMST</name>
<dbReference type="SMART" id="SM01008">
    <property type="entry name" value="Ald_Xan_dh_C"/>
    <property type="match status" value="1"/>
</dbReference>
<keyword evidence="5 14" id="KW-0001">2Fe-2S</keyword>
<feature type="binding site" evidence="14">
    <location>
        <position position="1051"/>
    </location>
    <ligand>
        <name>Mo-molybdopterin</name>
        <dbReference type="ChEBI" id="CHEBI:71302"/>
    </ligand>
    <ligandPart>
        <name>Mo</name>
        <dbReference type="ChEBI" id="CHEBI:28685"/>
    </ligandPart>
</feature>
<keyword evidence="4" id="KW-0285">Flavoprotein</keyword>
<evidence type="ECO:0000256" key="5">
    <source>
        <dbReference type="ARBA" id="ARBA00022714"/>
    </source>
</evidence>
<gene>
    <name evidence="17" type="ORF">GSLYS_00003382001</name>
</gene>
<evidence type="ECO:0000256" key="9">
    <source>
        <dbReference type="ARBA" id="ARBA00023004"/>
    </source>
</evidence>
<evidence type="ECO:0000256" key="10">
    <source>
        <dbReference type="ARBA" id="ARBA00023014"/>
    </source>
</evidence>
<dbReference type="InterPro" id="IPR002346">
    <property type="entry name" value="Mopterin_DH_FAD-bd"/>
</dbReference>
<dbReference type="PANTHER" id="PTHR45444">
    <property type="entry name" value="XANTHINE DEHYDROGENASE"/>
    <property type="match status" value="1"/>
</dbReference>
<keyword evidence="6 14" id="KW-0479">Metal-binding</keyword>
<dbReference type="InterPro" id="IPR036010">
    <property type="entry name" value="2Fe-2S_ferredoxin-like_sf"/>
</dbReference>
<dbReference type="EMBL" id="CAXITT010000044">
    <property type="protein sequence ID" value="CAL1529227.1"/>
    <property type="molecule type" value="Genomic_DNA"/>
</dbReference>
<dbReference type="Gene3D" id="3.90.1170.50">
    <property type="entry name" value="Aldehyde oxidase/xanthine dehydrogenase, a/b hammerhead"/>
    <property type="match status" value="1"/>
</dbReference>
<feature type="binding site" evidence="14">
    <location>
        <position position="54"/>
    </location>
    <ligand>
        <name>[2Fe-2S] cluster</name>
        <dbReference type="ChEBI" id="CHEBI:190135"/>
        <label>1</label>
    </ligand>
</feature>
<feature type="active site" description="Proton acceptor" evidence="13">
    <location>
        <position position="1226"/>
    </location>
</feature>
<dbReference type="Pfam" id="PF00941">
    <property type="entry name" value="FAD_binding_5"/>
    <property type="match status" value="1"/>
</dbReference>
<evidence type="ECO:0000256" key="2">
    <source>
        <dbReference type="ARBA" id="ARBA00006849"/>
    </source>
</evidence>
<dbReference type="Gene3D" id="3.30.465.10">
    <property type="match status" value="1"/>
</dbReference>
<dbReference type="PANTHER" id="PTHR45444:SF3">
    <property type="entry name" value="XANTHINE DEHYDROGENASE"/>
    <property type="match status" value="1"/>
</dbReference>
<keyword evidence="9 14" id="KW-0408">Iron</keyword>
<comment type="cofactor">
    <cofactor evidence="12">
        <name>[2Fe-2S] cluster</name>
        <dbReference type="ChEBI" id="CHEBI:190135"/>
    </cofactor>
</comment>
<dbReference type="InterPro" id="IPR046867">
    <property type="entry name" value="AldOxase/xan_DH_MoCoBD2"/>
</dbReference>
<dbReference type="InterPro" id="IPR016166">
    <property type="entry name" value="FAD-bd_PCMH"/>
</dbReference>
<evidence type="ECO:0000313" key="18">
    <source>
        <dbReference type="Proteomes" id="UP001497497"/>
    </source>
</evidence>
<dbReference type="InterPro" id="IPR037165">
    <property type="entry name" value="AldOxase/xan_DH_Mopterin-bd_sf"/>
</dbReference>
<feature type="binding site" evidence="14">
    <location>
        <position position="740"/>
    </location>
    <ligand>
        <name>Mo-molybdopterin</name>
        <dbReference type="ChEBI" id="CHEBI:71302"/>
    </ligand>
    <ligandPart>
        <name>Mo</name>
        <dbReference type="ChEBI" id="CHEBI:28685"/>
    </ligandPart>
</feature>
<evidence type="ECO:0000256" key="13">
    <source>
        <dbReference type="PIRSR" id="PIRSR000127-1"/>
    </source>
</evidence>
<dbReference type="InterPro" id="IPR036318">
    <property type="entry name" value="FAD-bd_PCMH-like_sf"/>
</dbReference>
<dbReference type="GO" id="GO:0005506">
    <property type="term" value="F:iron ion binding"/>
    <property type="evidence" value="ECO:0007669"/>
    <property type="project" value="InterPro"/>
</dbReference>
<keyword evidence="11" id="KW-0520">NAD</keyword>
<feature type="binding site" evidence="14">
    <location>
        <position position="154"/>
    </location>
    <ligand>
        <name>[2Fe-2S] cluster</name>
        <dbReference type="ChEBI" id="CHEBI:190135"/>
        <label>2</label>
    </ligand>
</feature>
<dbReference type="InterPro" id="IPR016169">
    <property type="entry name" value="FAD-bd_PCMH_sub2"/>
</dbReference>
<dbReference type="Gene3D" id="3.30.390.50">
    <property type="entry name" value="CO dehydrogenase flavoprotein, C-terminal domain"/>
    <property type="match status" value="1"/>
</dbReference>
<dbReference type="PROSITE" id="PS51085">
    <property type="entry name" value="2FE2S_FER_2"/>
    <property type="match status" value="1"/>
</dbReference>
<dbReference type="CDD" id="cd00207">
    <property type="entry name" value="fer2"/>
    <property type="match status" value="1"/>
</dbReference>
<dbReference type="InterPro" id="IPR036683">
    <property type="entry name" value="CO_DH_flav_C_dom_sf"/>
</dbReference>
<evidence type="ECO:0000256" key="7">
    <source>
        <dbReference type="ARBA" id="ARBA00022827"/>
    </source>
</evidence>
<evidence type="ECO:0000256" key="4">
    <source>
        <dbReference type="ARBA" id="ARBA00022630"/>
    </source>
</evidence>
<evidence type="ECO:0000256" key="3">
    <source>
        <dbReference type="ARBA" id="ARBA00022505"/>
    </source>
</evidence>
<dbReference type="InterPro" id="IPR000674">
    <property type="entry name" value="Ald_Oxase/Xan_DH_a/b"/>
</dbReference>
<dbReference type="SUPFAM" id="SSF54665">
    <property type="entry name" value="CO dehydrogenase molybdoprotein N-domain-like"/>
    <property type="match status" value="1"/>
</dbReference>
<dbReference type="PIRSF" id="PIRSF000127">
    <property type="entry name" value="Xanthine_DH"/>
    <property type="match status" value="1"/>
</dbReference>
<dbReference type="SUPFAM" id="SSF47741">
    <property type="entry name" value="CO dehydrogenase ISP C-domain like"/>
    <property type="match status" value="1"/>
</dbReference>
<dbReference type="SUPFAM" id="SSF54292">
    <property type="entry name" value="2Fe-2S ferredoxin-like"/>
    <property type="match status" value="1"/>
</dbReference>
<proteinExistence type="inferred from homology"/>
<keyword evidence="7" id="KW-0274">FAD</keyword>
<feature type="binding site" evidence="14">
    <location>
        <position position="886"/>
    </location>
    <ligand>
        <name>Mo-molybdopterin</name>
        <dbReference type="ChEBI" id="CHEBI:71302"/>
    </ligand>
    <ligandPart>
        <name>Mo</name>
        <dbReference type="ChEBI" id="CHEBI:28685"/>
    </ligandPart>
</feature>
<dbReference type="PROSITE" id="PS51387">
    <property type="entry name" value="FAD_PCMH"/>
    <property type="match status" value="1"/>
</dbReference>
<dbReference type="Gene3D" id="3.10.20.30">
    <property type="match status" value="1"/>
</dbReference>
<dbReference type="InterPro" id="IPR016167">
    <property type="entry name" value="FAD-bd_PCMH_sub1"/>
</dbReference>
<feature type="binding site" evidence="14">
    <location>
        <position position="771"/>
    </location>
    <ligand>
        <name>Mo-molybdopterin</name>
        <dbReference type="ChEBI" id="CHEBI:71302"/>
    </ligand>
    <ligandPart>
        <name>Mo</name>
        <dbReference type="ChEBI" id="CHEBI:28685"/>
    </ligandPart>
</feature>
<dbReference type="FunFam" id="3.30.365.10:FF:000001">
    <property type="entry name" value="Xanthine dehydrogenase oxidase"/>
    <property type="match status" value="1"/>
</dbReference>
<protein>
    <recommendedName>
        <fullName evidence="19">Aldehyde oxidase</fullName>
    </recommendedName>
</protein>
<dbReference type="SMART" id="SM01092">
    <property type="entry name" value="CO_deh_flav_C"/>
    <property type="match status" value="1"/>
</dbReference>
<evidence type="ECO:0000313" key="17">
    <source>
        <dbReference type="EMBL" id="CAL1529227.1"/>
    </source>
</evidence>
<dbReference type="SUPFAM" id="SSF55447">
    <property type="entry name" value="CO dehydrogenase flavoprotein C-terminal domain-like"/>
    <property type="match status" value="1"/>
</dbReference>
<keyword evidence="3 14" id="KW-0500">Molybdenum</keyword>
<dbReference type="Gene3D" id="3.30.365.10">
    <property type="entry name" value="Aldehyde oxidase/xanthine dehydrogenase, molybdopterin binding domain"/>
    <property type="match status" value="4"/>
</dbReference>
<dbReference type="InterPro" id="IPR008274">
    <property type="entry name" value="AldOxase/xan_DH_MoCoBD1"/>
</dbReference>
<dbReference type="Pfam" id="PF20256">
    <property type="entry name" value="MoCoBD_2"/>
    <property type="match status" value="1"/>
</dbReference>
<dbReference type="InterPro" id="IPR012675">
    <property type="entry name" value="Beta-grasp_dom_sf"/>
</dbReference>
<comment type="cofactor">
    <cofactor evidence="14">
        <name>[2Fe-2S] cluster</name>
        <dbReference type="ChEBI" id="CHEBI:190135"/>
    </cofactor>
    <text evidence="14">Binds 2 [2Fe-2S] clusters.</text>
</comment>
<dbReference type="Pfam" id="PF01315">
    <property type="entry name" value="Ald_Xan_dh_C"/>
    <property type="match status" value="1"/>
</dbReference>
<comment type="similarity">
    <text evidence="2">Belongs to the xanthine dehydrogenase family.</text>
</comment>
<keyword evidence="18" id="KW-1185">Reference proteome</keyword>
<feature type="domain" description="2Fe-2S ferredoxin-type" evidence="15">
    <location>
        <begin position="7"/>
        <end position="97"/>
    </location>
</feature>
<dbReference type="GO" id="GO:0016491">
    <property type="term" value="F:oxidoreductase activity"/>
    <property type="evidence" value="ECO:0007669"/>
    <property type="project" value="UniProtKB-KW"/>
</dbReference>
<feature type="binding site" evidence="14">
    <location>
        <position position="49"/>
    </location>
    <ligand>
        <name>[2Fe-2S] cluster</name>
        <dbReference type="ChEBI" id="CHEBI:190135"/>
        <label>1</label>
    </ligand>
</feature>
<evidence type="ECO:0000259" key="16">
    <source>
        <dbReference type="PROSITE" id="PS51387"/>
    </source>
</evidence>
<evidence type="ECO:0000256" key="11">
    <source>
        <dbReference type="ARBA" id="ARBA00023027"/>
    </source>
</evidence>
<evidence type="ECO:0000256" key="1">
    <source>
        <dbReference type="ARBA" id="ARBA00001974"/>
    </source>
</evidence>
<feature type="binding site" evidence="14">
    <location>
        <position position="57"/>
    </location>
    <ligand>
        <name>[2Fe-2S] cluster</name>
        <dbReference type="ChEBI" id="CHEBI:190135"/>
        <label>1</label>
    </ligand>
</feature>
<feature type="binding site" evidence="14">
    <location>
        <position position="119"/>
    </location>
    <ligand>
        <name>[2Fe-2S] cluster</name>
        <dbReference type="ChEBI" id="CHEBI:190135"/>
        <label>2</label>
    </ligand>
</feature>
<dbReference type="InterPro" id="IPR001041">
    <property type="entry name" value="2Fe-2S_ferredoxin-type"/>
</dbReference>
<dbReference type="SUPFAM" id="SSF56176">
    <property type="entry name" value="FAD-binding/transporter-associated domain-like"/>
    <property type="match status" value="1"/>
</dbReference>
<dbReference type="SUPFAM" id="SSF56003">
    <property type="entry name" value="Molybdenum cofactor-binding domain"/>
    <property type="match status" value="1"/>
</dbReference>
<organism evidence="17 18">
    <name type="scientific">Lymnaea stagnalis</name>
    <name type="common">Great pond snail</name>
    <name type="synonym">Helix stagnalis</name>
    <dbReference type="NCBI Taxonomy" id="6523"/>
    <lineage>
        <taxon>Eukaryota</taxon>
        <taxon>Metazoa</taxon>
        <taxon>Spiralia</taxon>
        <taxon>Lophotrochozoa</taxon>
        <taxon>Mollusca</taxon>
        <taxon>Gastropoda</taxon>
        <taxon>Heterobranchia</taxon>
        <taxon>Euthyneura</taxon>
        <taxon>Panpulmonata</taxon>
        <taxon>Hygrophila</taxon>
        <taxon>Lymnaeoidea</taxon>
        <taxon>Lymnaeidae</taxon>
        <taxon>Lymnaea</taxon>
    </lineage>
</organism>
<feature type="domain" description="FAD-binding PCMH-type" evidence="16">
    <location>
        <begin position="213"/>
        <end position="395"/>
    </location>
</feature>
<evidence type="ECO:0000259" key="15">
    <source>
        <dbReference type="PROSITE" id="PS51085"/>
    </source>
</evidence>
<dbReference type="InterPro" id="IPR002888">
    <property type="entry name" value="2Fe-2S-bd"/>
</dbReference>
<accession>A0AAV2H6B2</accession>
<dbReference type="FunFam" id="3.10.20.30:FF:000012">
    <property type="entry name" value="Xanthine dehydrogenase/oxidase"/>
    <property type="match status" value="1"/>
</dbReference>
<keyword evidence="10 14" id="KW-0411">Iron-sulfur</keyword>
<dbReference type="Pfam" id="PF01799">
    <property type="entry name" value="Fer2_2"/>
    <property type="match status" value="1"/>
</dbReference>
<dbReference type="Gene3D" id="1.10.150.120">
    <property type="entry name" value="[2Fe-2S]-binding domain"/>
    <property type="match status" value="1"/>
</dbReference>
<dbReference type="InterPro" id="IPR005107">
    <property type="entry name" value="CO_DH_flav_C"/>
</dbReference>
<sequence length="1281" mass="141043">MAQSGSQEICFSINGEEHRVSTYQQLSVYTSLNAYIRDVAGLKGTKVMCREGGCGCCSVTVTHASPESGKLDTYSVQSCLTPLYAVDGWHISTIEGIGGQKKGFHPIQERIAKFNGTQCGYCTPGMVMNMYGLLHQNPNITAQEVEDNFDGNMCRCTGYRSILDAMKSFSADGNIPGAKPIDIEDLNKNLCPKTGEPCKGSCGEAEVPRPLDFQINGIIWHRPTCLNGLGSLLKSYKSKKVRLLFGNTACGVYKRDGPFDVYIDLHNVKEIYSFQIDSNGVRIGGATTLTQLMGKLKGNQDQPGFHYFSAVYRHLKVVGNIMVRNAGCVAGNLMIKFEHPEFPSDVFTMFESLGTKVQIYDAFTSILTMYSLLEFMNLEMNGKVIVSLVIPKLDKNTIFKSYSVTPRWQNAHAYVNAAFKFTVETKTIKSLPSIVYGGINDKLIHAVKTEQFLANKTLSETVMKEALTVLKGELIPTIDEMSASPKYRQDLARNLLYKGLLEVFESSNQKIKTGRESLSHPISSGLQTFQELKSEFPLKASMPKQTATLQASGETIYVNDIPNFQHELFAAFVTTQVASGVLESVDATEALKMPGVVRFLTAKDIPEGGKNDWMGSSGLFYFRQEEIFATKQISYCGQTVGLILAKTASLAKAAARKVKVTYTDLQKPVTNLEESIALGKEFDYETKETVVGKPDDAWKNVEKTVEGEVRMGGQFHYYIETQVSLAVPSEDGIDLYCSTQFADMNQYVAAEVIGKPINYINVTVPLIGGGFGGKNFDSSLVSAATTLGAYLTGRPVRMSLDLSTNMHVCGKRPAVMAKYKAGFTSSGDVQVIDMDLYIDCGHRDSLKHVVGPMKIFRYIDMGYYVPNWKFRPHLMFTNKQTMTSARAPGGVPGALVIESIMEHVAKALNLHPIVVKEINLYEDGQIDLHGHQLSQCRMREVWRRIKDMAEVEGRLRQVEAFNGENLWKKRGLTMTACKYGVSYFGNGMPATVTIFARDGSVAISQGGVEMGQGLYTKVAQAVAHVLGVPIENIKVRPNQTIISPTSSVSAASIATDSAVYAAIEASTILKERMGPIREKYPDASWKELCQKCIVHKIDLSAKYMFAEGIGTPFFNYFVYSAAVAETEVDILTGESVIRRVDIMADHGESLNPAIDIGQIEGAFVMGLGSYMTEDIIFDSQTGRILNDGTWEYKPPTSKDIPIDWRIHLLPDAPNPYGVRSSKAVGESPISLSVGALFANKLAIQSARKDLFGADDFIPTVAPYSVERIQQSVGLKEDHFVF</sequence>
<dbReference type="InterPro" id="IPR036856">
    <property type="entry name" value="Ald_Oxase/Xan_DH_a/b_sf"/>
</dbReference>
<dbReference type="Pfam" id="PF00111">
    <property type="entry name" value="Fer2"/>
    <property type="match status" value="1"/>
</dbReference>
<comment type="cofactor">
    <cofactor evidence="1">
        <name>FAD</name>
        <dbReference type="ChEBI" id="CHEBI:57692"/>
    </cofactor>
</comment>
<dbReference type="Gene3D" id="3.30.43.10">
    <property type="entry name" value="Uridine Diphospho-n-acetylenolpyruvylglucosamine Reductase, domain 2"/>
    <property type="match status" value="1"/>
</dbReference>
<evidence type="ECO:0000256" key="8">
    <source>
        <dbReference type="ARBA" id="ARBA00023002"/>
    </source>
</evidence>
<comment type="caution">
    <text evidence="17">The sequence shown here is derived from an EMBL/GenBank/DDBJ whole genome shotgun (WGS) entry which is preliminary data.</text>
</comment>
<reference evidence="17 18" key="1">
    <citation type="submission" date="2024-04" db="EMBL/GenBank/DDBJ databases">
        <authorList>
            <consortium name="Genoscope - CEA"/>
            <person name="William W."/>
        </authorList>
    </citation>
    <scope>NUCLEOTIDE SEQUENCE [LARGE SCALE GENOMIC DNA]</scope>
</reference>
<dbReference type="Pfam" id="PF03450">
    <property type="entry name" value="CO_deh_flav_C"/>
    <property type="match status" value="1"/>
</dbReference>
<feature type="binding site" evidence="14">
    <location>
        <position position="122"/>
    </location>
    <ligand>
        <name>[2Fe-2S] cluster</name>
        <dbReference type="ChEBI" id="CHEBI:190135"/>
        <label>2</label>
    </ligand>
</feature>
<dbReference type="Proteomes" id="UP001497497">
    <property type="component" value="Unassembled WGS sequence"/>
</dbReference>
<dbReference type="InterPro" id="IPR036884">
    <property type="entry name" value="2Fe-2S-bd_dom_sf"/>
</dbReference>